<gene>
    <name evidence="2" type="ORF">METZ01_LOCUS16476</name>
</gene>
<protein>
    <recommendedName>
        <fullName evidence="1">ABM domain-containing protein</fullName>
    </recommendedName>
</protein>
<dbReference type="EMBL" id="UINC01000920">
    <property type="protein sequence ID" value="SUZ63622.1"/>
    <property type="molecule type" value="Genomic_DNA"/>
</dbReference>
<dbReference type="Pfam" id="PF03992">
    <property type="entry name" value="ABM"/>
    <property type="match status" value="1"/>
</dbReference>
<evidence type="ECO:0000313" key="2">
    <source>
        <dbReference type="EMBL" id="SUZ63622.1"/>
    </source>
</evidence>
<dbReference type="SUPFAM" id="SSF54909">
    <property type="entry name" value="Dimeric alpha+beta barrel"/>
    <property type="match status" value="1"/>
</dbReference>
<organism evidence="2">
    <name type="scientific">marine metagenome</name>
    <dbReference type="NCBI Taxonomy" id="408172"/>
    <lineage>
        <taxon>unclassified sequences</taxon>
        <taxon>metagenomes</taxon>
        <taxon>ecological metagenomes</taxon>
    </lineage>
</organism>
<proteinExistence type="predicted"/>
<evidence type="ECO:0000259" key="1">
    <source>
        <dbReference type="PROSITE" id="PS51725"/>
    </source>
</evidence>
<accession>A0A381P9H7</accession>
<dbReference type="AlphaFoldDB" id="A0A381P9H7"/>
<sequence length="100" mass="11393">MIIVNGRLELTVAHIEALEPAFAAMEQASREENGCFDYTFSIEVNEPSTVRITERWESMEALRIHFASTHMGEFQAALAEHSPTNAEVHFYEADRELPRP</sequence>
<dbReference type="Gene3D" id="3.30.70.100">
    <property type="match status" value="1"/>
</dbReference>
<name>A0A381P9H7_9ZZZZ</name>
<dbReference type="InterPro" id="IPR007138">
    <property type="entry name" value="ABM_dom"/>
</dbReference>
<dbReference type="InterPro" id="IPR011008">
    <property type="entry name" value="Dimeric_a/b-barrel"/>
</dbReference>
<dbReference type="PROSITE" id="PS51725">
    <property type="entry name" value="ABM"/>
    <property type="match status" value="1"/>
</dbReference>
<reference evidence="2" key="1">
    <citation type="submission" date="2018-05" db="EMBL/GenBank/DDBJ databases">
        <authorList>
            <person name="Lanie J.A."/>
            <person name="Ng W.-L."/>
            <person name="Kazmierczak K.M."/>
            <person name="Andrzejewski T.M."/>
            <person name="Davidsen T.M."/>
            <person name="Wayne K.J."/>
            <person name="Tettelin H."/>
            <person name="Glass J.I."/>
            <person name="Rusch D."/>
            <person name="Podicherti R."/>
            <person name="Tsui H.-C.T."/>
            <person name="Winkler M.E."/>
        </authorList>
    </citation>
    <scope>NUCLEOTIDE SEQUENCE</scope>
</reference>
<feature type="domain" description="ABM" evidence="1">
    <location>
        <begin position="2"/>
        <end position="90"/>
    </location>
</feature>